<evidence type="ECO:0008006" key="3">
    <source>
        <dbReference type="Google" id="ProtNLM"/>
    </source>
</evidence>
<dbReference type="Proteomes" id="UP000192491">
    <property type="component" value="Unassembled WGS sequence"/>
</dbReference>
<sequence length="162" mass="18338">MATGMERLHFMIGAWDIQAYNMGEDGAWVASPLPKDTVIKSVFDGVFLQEDEVPMKVGDSMIRFFIMWSYDTYRQTYRMLACDDNEGLADILEGDFNAGTDTIVVSNLHTRTAMQDEAGNPVHLRLTSTQNNPDSFTDEMHESTDGGASWYPIYRAEHTRKP</sequence>
<name>A0A1Y1QXX7_9GAMM</name>
<dbReference type="AlphaFoldDB" id="A0A1Y1QXX7"/>
<protein>
    <recommendedName>
        <fullName evidence="3">DUF1579 domain-containing protein</fullName>
    </recommendedName>
</protein>
<dbReference type="EMBL" id="MTEJ01000005">
    <property type="protein sequence ID" value="OQX16373.1"/>
    <property type="molecule type" value="Genomic_DNA"/>
</dbReference>
<evidence type="ECO:0000313" key="1">
    <source>
        <dbReference type="EMBL" id="OQX16373.1"/>
    </source>
</evidence>
<organism evidence="1 2">
    <name type="scientific">Thiothrix lacustris</name>
    <dbReference type="NCBI Taxonomy" id="525917"/>
    <lineage>
        <taxon>Bacteria</taxon>
        <taxon>Pseudomonadati</taxon>
        <taxon>Pseudomonadota</taxon>
        <taxon>Gammaproteobacteria</taxon>
        <taxon>Thiotrichales</taxon>
        <taxon>Thiotrichaceae</taxon>
        <taxon>Thiothrix</taxon>
    </lineage>
</organism>
<gene>
    <name evidence="1" type="ORF">BWK73_04030</name>
</gene>
<accession>A0A1Y1QXX7</accession>
<reference evidence="1 2" key="1">
    <citation type="submission" date="2017-01" db="EMBL/GenBank/DDBJ databases">
        <title>Novel large sulfur bacteria in the metagenomes of groundwater-fed chemosynthetic microbial mats in the Lake Huron basin.</title>
        <authorList>
            <person name="Sharrar A.M."/>
            <person name="Flood B.E."/>
            <person name="Bailey J.V."/>
            <person name="Jones D.S."/>
            <person name="Biddanda B."/>
            <person name="Ruberg S.A."/>
            <person name="Marcus D.N."/>
            <person name="Dick G.J."/>
        </authorList>
    </citation>
    <scope>NUCLEOTIDE SEQUENCE [LARGE SCALE GENOMIC DNA]</scope>
    <source>
        <strain evidence="1">A8</strain>
    </source>
</reference>
<evidence type="ECO:0000313" key="2">
    <source>
        <dbReference type="Proteomes" id="UP000192491"/>
    </source>
</evidence>
<comment type="caution">
    <text evidence="1">The sequence shown here is derived from an EMBL/GenBank/DDBJ whole genome shotgun (WGS) entry which is preliminary data.</text>
</comment>
<proteinExistence type="predicted"/>